<dbReference type="Gene3D" id="3.90.1720.10">
    <property type="entry name" value="endopeptidase domain like (from Nostoc punctiforme)"/>
    <property type="match status" value="1"/>
</dbReference>
<dbReference type="SUPFAM" id="SSF54001">
    <property type="entry name" value="Cysteine proteinases"/>
    <property type="match status" value="1"/>
</dbReference>
<feature type="domain" description="LysM" evidence="3">
    <location>
        <begin position="364"/>
        <end position="408"/>
    </location>
</feature>
<comment type="caution">
    <text evidence="5">The sequence shown here is derived from an EMBL/GenBank/DDBJ whole genome shotgun (WGS) entry which is preliminary data.</text>
</comment>
<dbReference type="InterPro" id="IPR018392">
    <property type="entry name" value="LysM"/>
</dbReference>
<sequence>MTEQLKKEIVAAAQNIIFANEGNYGSVNADDNGAVSVGKVQWHGTRALNLLKTICKTENRAATILGAALYREITTAADWGTRTVTAAEKTVISALLTTASGKAAQDDLAEADVTAYVDHGIKLGIEDQKALVYFADLENQGGAGASKRVAAAAGTVTLSSIHAAALADRVMGRYSSRRNNVYNKANALNFTAGNGGNKMGVIDTAVQWMVGIANDNSHGYDQANRWGPDYDCSSLVITAYERAGVPVKSKGGATYTGNMKRAFLNNGFKDVTSSVNLSTGAGMKKGDVLLNETHHTALVVTDGAGTIVHASINEKGTAVGGASGDQTGKEICTRSYYNYPWGCVLRYGQGGSTSSSSGSASGGQTYTVRSGDTLSSIAAKYGTTYQALASYNGIADPNRINVGQVIRIPGSAFGSSSASGSRTYTVRKGDSLWAIAASQLGNGSRYKEIKTLNGLTSDTIHAGQALKLPN</sequence>
<evidence type="ECO:0000259" key="3">
    <source>
        <dbReference type="PROSITE" id="PS51782"/>
    </source>
</evidence>
<dbReference type="InterPro" id="IPR036779">
    <property type="entry name" value="LysM_dom_sf"/>
</dbReference>
<dbReference type="PROSITE" id="PS51782">
    <property type="entry name" value="LYSM"/>
    <property type="match status" value="2"/>
</dbReference>
<evidence type="ECO:0000313" key="4">
    <source>
        <dbReference type="EMBL" id="GEA38796.1"/>
    </source>
</evidence>
<organism evidence="5 6">
    <name type="scientific">Enterocloster clostridioformis</name>
    <dbReference type="NCBI Taxonomy" id="1531"/>
    <lineage>
        <taxon>Bacteria</taxon>
        <taxon>Bacillati</taxon>
        <taxon>Bacillota</taxon>
        <taxon>Clostridia</taxon>
        <taxon>Lachnospirales</taxon>
        <taxon>Lachnospiraceae</taxon>
        <taxon>Enterocloster</taxon>
    </lineage>
</organism>
<keyword evidence="1" id="KW-0732">Signal</keyword>
<reference evidence="5 6" key="1">
    <citation type="submission" date="2019-06" db="EMBL/GenBank/DDBJ databases">
        <title>Draft genome sequence of [Clostridium] clostridioforme NBRC 113352.</title>
        <authorList>
            <person name="Miura T."/>
            <person name="Furukawa M."/>
            <person name="Shimamura M."/>
            <person name="Ohyama Y."/>
            <person name="Yamazoe A."/>
            <person name="Kawasaki H."/>
        </authorList>
    </citation>
    <scope>NUCLEOTIDE SEQUENCE [LARGE SCALE GENOMIC DNA]</scope>
    <source>
        <strain evidence="5 6">NBRC 113352</strain>
    </source>
</reference>
<proteinExistence type="predicted"/>
<keyword evidence="2" id="KW-0961">Cell wall biogenesis/degradation</keyword>
<dbReference type="PANTHER" id="PTHR33734:SF22">
    <property type="entry name" value="MEMBRANE-BOUND LYTIC MUREIN TRANSGLYCOSYLASE D"/>
    <property type="match status" value="1"/>
</dbReference>
<evidence type="ECO:0000313" key="6">
    <source>
        <dbReference type="Proteomes" id="UP000315200"/>
    </source>
</evidence>
<dbReference type="SUPFAM" id="SSF54106">
    <property type="entry name" value="LysM domain"/>
    <property type="match status" value="2"/>
</dbReference>
<dbReference type="EMBL" id="BJLB01000001">
    <property type="protein sequence ID" value="GEA38796.1"/>
    <property type="molecule type" value="Genomic_DNA"/>
</dbReference>
<dbReference type="InterPro" id="IPR038765">
    <property type="entry name" value="Papain-like_cys_pep_sf"/>
</dbReference>
<name>A0A829WHS7_9FIRM</name>
<evidence type="ECO:0000313" key="5">
    <source>
        <dbReference type="EMBL" id="GEA39141.1"/>
    </source>
</evidence>
<evidence type="ECO:0000256" key="1">
    <source>
        <dbReference type="ARBA" id="ARBA00022729"/>
    </source>
</evidence>
<feature type="domain" description="LysM" evidence="3">
    <location>
        <begin position="422"/>
        <end position="468"/>
    </location>
</feature>
<gene>
    <name evidence="4" type="ORF">Ccl03g_45090</name>
    <name evidence="5" type="ORF">Ccl03g_48540</name>
</gene>
<dbReference type="PANTHER" id="PTHR33734">
    <property type="entry name" value="LYSM DOMAIN-CONTAINING GPI-ANCHORED PROTEIN 2"/>
    <property type="match status" value="1"/>
</dbReference>
<dbReference type="AlphaFoldDB" id="A0A829WHS7"/>
<dbReference type="EMBL" id="BJLB01000001">
    <property type="protein sequence ID" value="GEA39141.1"/>
    <property type="molecule type" value="Genomic_DNA"/>
</dbReference>
<accession>A0A829WHS7</accession>
<dbReference type="Pfam" id="PF25309">
    <property type="entry name" value="ELLD"/>
    <property type="match status" value="2"/>
</dbReference>
<dbReference type="InterPro" id="IPR057370">
    <property type="entry name" value="ELLD"/>
</dbReference>
<dbReference type="RefSeq" id="WP_141267786.1">
    <property type="nucleotide sequence ID" value="NZ_BJLB01000001.1"/>
</dbReference>
<evidence type="ECO:0000256" key="2">
    <source>
        <dbReference type="ARBA" id="ARBA00023316"/>
    </source>
</evidence>
<protein>
    <recommendedName>
        <fullName evidence="3">LysM domain-containing protein</fullName>
    </recommendedName>
</protein>
<dbReference type="Pfam" id="PF01476">
    <property type="entry name" value="LysM"/>
    <property type="match status" value="2"/>
</dbReference>
<dbReference type="Proteomes" id="UP000315200">
    <property type="component" value="Unassembled WGS sequence"/>
</dbReference>
<dbReference type="SMART" id="SM00257">
    <property type="entry name" value="LysM"/>
    <property type="match status" value="2"/>
</dbReference>
<dbReference type="Gene3D" id="3.10.350.10">
    <property type="entry name" value="LysM domain"/>
    <property type="match status" value="2"/>
</dbReference>
<dbReference type="CDD" id="cd00118">
    <property type="entry name" value="LysM"/>
    <property type="match status" value="2"/>
</dbReference>
<dbReference type="GO" id="GO:0071555">
    <property type="term" value="P:cell wall organization"/>
    <property type="evidence" value="ECO:0007669"/>
    <property type="project" value="UniProtKB-KW"/>
</dbReference>